<keyword evidence="7" id="KW-1185">Reference proteome</keyword>
<proteinExistence type="inferred from homology"/>
<evidence type="ECO:0000259" key="5">
    <source>
        <dbReference type="Pfam" id="PF00877"/>
    </source>
</evidence>
<dbReference type="EMBL" id="CP032100">
    <property type="protein sequence ID" value="AXX89348.1"/>
    <property type="molecule type" value="Genomic_DNA"/>
</dbReference>
<dbReference type="Pfam" id="PF00877">
    <property type="entry name" value="NLPC_P60"/>
    <property type="match status" value="1"/>
</dbReference>
<keyword evidence="3" id="KW-0378">Hydrolase</keyword>
<dbReference type="Gene3D" id="3.90.1720.10">
    <property type="entry name" value="endopeptidase domain like (from Nostoc punctiforme)"/>
    <property type="match status" value="1"/>
</dbReference>
<evidence type="ECO:0000256" key="2">
    <source>
        <dbReference type="ARBA" id="ARBA00022670"/>
    </source>
</evidence>
<dbReference type="InterPro" id="IPR000064">
    <property type="entry name" value="NLP_P60_dom"/>
</dbReference>
<comment type="similarity">
    <text evidence="1">Belongs to the peptidase C40 family.</text>
</comment>
<dbReference type="Proteomes" id="UP000263040">
    <property type="component" value="Chromosome"/>
</dbReference>
<dbReference type="GO" id="GO:0006508">
    <property type="term" value="P:proteolysis"/>
    <property type="evidence" value="ECO:0007669"/>
    <property type="project" value="UniProtKB-KW"/>
</dbReference>
<evidence type="ECO:0000256" key="4">
    <source>
        <dbReference type="ARBA" id="ARBA00022807"/>
    </source>
</evidence>
<evidence type="ECO:0000256" key="1">
    <source>
        <dbReference type="ARBA" id="ARBA00007074"/>
    </source>
</evidence>
<evidence type="ECO:0000256" key="3">
    <source>
        <dbReference type="ARBA" id="ARBA00022801"/>
    </source>
</evidence>
<dbReference type="InterPro" id="IPR038765">
    <property type="entry name" value="Papain-like_cys_pep_sf"/>
</dbReference>
<name>A0AAD0SPL3_9BACT</name>
<gene>
    <name evidence="6" type="ORF">ASUIS_0857</name>
</gene>
<reference evidence="6 7" key="1">
    <citation type="submission" date="2018-08" db="EMBL/GenBank/DDBJ databases">
        <title>Complete genome of the Arcobacter suis type strain LMG 26152.</title>
        <authorList>
            <person name="Miller W.G."/>
            <person name="Yee E."/>
            <person name="Bono J.L."/>
        </authorList>
    </citation>
    <scope>NUCLEOTIDE SEQUENCE [LARGE SCALE GENOMIC DNA]</scope>
    <source>
        <strain evidence="6 7">CECT 7833</strain>
    </source>
</reference>
<evidence type="ECO:0000313" key="6">
    <source>
        <dbReference type="EMBL" id="AXX89348.1"/>
    </source>
</evidence>
<feature type="domain" description="NlpC/P60" evidence="5">
    <location>
        <begin position="7"/>
        <end position="104"/>
    </location>
</feature>
<organism evidence="6 7">
    <name type="scientific">Arcobacter suis CECT 7833</name>
    <dbReference type="NCBI Taxonomy" id="663365"/>
    <lineage>
        <taxon>Bacteria</taxon>
        <taxon>Pseudomonadati</taxon>
        <taxon>Campylobacterota</taxon>
        <taxon>Epsilonproteobacteria</taxon>
        <taxon>Campylobacterales</taxon>
        <taxon>Arcobacteraceae</taxon>
        <taxon>Arcobacter</taxon>
    </lineage>
</organism>
<dbReference type="GO" id="GO:0008234">
    <property type="term" value="F:cysteine-type peptidase activity"/>
    <property type="evidence" value="ECO:0007669"/>
    <property type="project" value="UniProtKB-KW"/>
</dbReference>
<keyword evidence="4" id="KW-0788">Thiol protease</keyword>
<keyword evidence="2" id="KW-0645">Protease</keyword>
<evidence type="ECO:0000313" key="7">
    <source>
        <dbReference type="Proteomes" id="UP000263040"/>
    </source>
</evidence>
<protein>
    <recommendedName>
        <fullName evidence="5">NlpC/P60 domain-containing protein</fullName>
    </recommendedName>
</protein>
<accession>A0AAD0SPL3</accession>
<dbReference type="SUPFAM" id="SSF54001">
    <property type="entry name" value="Cysteine proteinases"/>
    <property type="match status" value="1"/>
</dbReference>
<sequence length="129" mass="14955">MISRFIGIPFVSKGRTFRGCDCYGLVKLYYKEVLNIEIPETVITAEQPRRTFANYLNEISKNWTSTVPSKNAVVAMAVNAEHPTLITHFAVMIDDKRFIDTRENMSSYLTSINDEKIKNQIKGFYKWQH</sequence>
<dbReference type="KEGG" id="asui:ASUIS_0857"/>
<dbReference type="AlphaFoldDB" id="A0AAD0SPL3"/>
<dbReference type="RefSeq" id="WP_118885904.1">
    <property type="nucleotide sequence ID" value="NZ_CP032100.1"/>
</dbReference>